<accession>A0A0G1XVP6</accession>
<protein>
    <recommendedName>
        <fullName evidence="4">Ligand-binding protein SH3</fullName>
    </recommendedName>
</protein>
<reference evidence="2 3" key="1">
    <citation type="journal article" date="2015" name="Nature">
        <title>rRNA introns, odd ribosomes, and small enigmatic genomes across a large radiation of phyla.</title>
        <authorList>
            <person name="Brown C.T."/>
            <person name="Hug L.A."/>
            <person name="Thomas B.C."/>
            <person name="Sharon I."/>
            <person name="Castelle C.J."/>
            <person name="Singh A."/>
            <person name="Wilkins M.J."/>
            <person name="Williams K.H."/>
            <person name="Banfield J.F."/>
        </authorList>
    </citation>
    <scope>NUCLEOTIDE SEQUENCE [LARGE SCALE GENOMIC DNA]</scope>
</reference>
<dbReference type="Pfam" id="PF06695">
    <property type="entry name" value="Sm_multidrug_ex"/>
    <property type="match status" value="1"/>
</dbReference>
<keyword evidence="1" id="KW-0472">Membrane</keyword>
<dbReference type="PANTHER" id="PTHR36007">
    <property type="entry name" value="TRANSPORT PROTEIN-RELATED"/>
    <property type="match status" value="1"/>
</dbReference>
<evidence type="ECO:0000256" key="1">
    <source>
        <dbReference type="SAM" id="Phobius"/>
    </source>
</evidence>
<feature type="transmembrane region" description="Helical" evidence="1">
    <location>
        <begin position="132"/>
        <end position="155"/>
    </location>
</feature>
<comment type="caution">
    <text evidence="2">The sequence shown here is derived from an EMBL/GenBank/DDBJ whole genome shotgun (WGS) entry which is preliminary data.</text>
</comment>
<dbReference type="AlphaFoldDB" id="A0A0G1XVP6"/>
<dbReference type="InterPro" id="IPR009577">
    <property type="entry name" value="Sm_multidrug_ex"/>
</dbReference>
<evidence type="ECO:0008006" key="4">
    <source>
        <dbReference type="Google" id="ProtNLM"/>
    </source>
</evidence>
<proteinExistence type="predicted"/>
<feature type="transmembrane region" description="Helical" evidence="1">
    <location>
        <begin position="97"/>
        <end position="126"/>
    </location>
</feature>
<gene>
    <name evidence="2" type="ORF">UY82_C0043G0002</name>
</gene>
<evidence type="ECO:0000313" key="3">
    <source>
        <dbReference type="Proteomes" id="UP000033865"/>
    </source>
</evidence>
<dbReference type="PANTHER" id="PTHR36007:SF2">
    <property type="entry name" value="TRANSPORT PROTEIN-RELATED"/>
    <property type="match status" value="1"/>
</dbReference>
<sequence>MLSLLTTLPPWLSTILVSAMPVLEIRGSLPIALEVFGMPFWQAYALGVAGNMASAIVLVFVLRIVAGFVSRHSSLGARFFLWWFTHTKARFQKSYDLYGALALFLFVAVPLPVTGVWTASVATVLFGIRPKAALPAMFFGVCVSGLIVGLIVGAVKWVV</sequence>
<keyword evidence="1" id="KW-0812">Transmembrane</keyword>
<keyword evidence="1" id="KW-1133">Transmembrane helix</keyword>
<name>A0A0G1XVP6_9BACT</name>
<evidence type="ECO:0000313" key="2">
    <source>
        <dbReference type="EMBL" id="KKW35268.1"/>
    </source>
</evidence>
<dbReference type="Proteomes" id="UP000033865">
    <property type="component" value="Unassembled WGS sequence"/>
</dbReference>
<dbReference type="EMBL" id="LCRN01000043">
    <property type="protein sequence ID" value="KKW35268.1"/>
    <property type="molecule type" value="Genomic_DNA"/>
</dbReference>
<feature type="transmembrane region" description="Helical" evidence="1">
    <location>
        <begin position="43"/>
        <end position="69"/>
    </location>
</feature>
<organism evidence="2 3">
    <name type="scientific">Candidatus Uhrbacteria bacterium GW2011_GWC2_53_7</name>
    <dbReference type="NCBI Taxonomy" id="1618986"/>
    <lineage>
        <taxon>Bacteria</taxon>
        <taxon>Candidatus Uhriibacteriota</taxon>
    </lineage>
</organism>